<dbReference type="EMBL" id="VIWO01000011">
    <property type="protein sequence ID" value="TWF33927.1"/>
    <property type="molecule type" value="Genomic_DNA"/>
</dbReference>
<dbReference type="AlphaFoldDB" id="A0A561P742"/>
<sequence length="232" mass="25928">MNKPYIICHMVASINGKILTENWEHPQKVKQYSALYNKIHEDYHTQGWILGRVSLEKDFYEGAKAELIQPTNTMSRAPFIGDKTAKSFAITVDTKGKLAWDTNEIGGDHIIAVLTEDVSDDYLYYLQRKKISYVFAGKKEVDIKKALHHLTTLFPIKQLMLEGGSILNGTFLNEGLIDEFSVLIVPIADGTPNTPTVFEITNQAGKGKAALLKLAGVEKLAGDVVWLRYVSK</sequence>
<dbReference type="PANTHER" id="PTHR38011:SF7">
    <property type="entry name" value="2,5-DIAMINO-6-RIBOSYLAMINO-4(3H)-PYRIMIDINONE 5'-PHOSPHATE REDUCTASE"/>
    <property type="match status" value="1"/>
</dbReference>
<reference evidence="5 6" key="1">
    <citation type="submission" date="2019-06" db="EMBL/GenBank/DDBJ databases">
        <title>Sorghum-associated microbial communities from plants grown in Nebraska, USA.</title>
        <authorList>
            <person name="Schachtman D."/>
        </authorList>
    </citation>
    <scope>NUCLEOTIDE SEQUENCE [LARGE SCALE GENOMIC DNA]</scope>
    <source>
        <strain evidence="5 6">1209</strain>
    </source>
</reference>
<accession>A0A561P742</accession>
<evidence type="ECO:0000256" key="2">
    <source>
        <dbReference type="ARBA" id="ARBA00022857"/>
    </source>
</evidence>
<keyword evidence="6" id="KW-1185">Reference proteome</keyword>
<dbReference type="InterPro" id="IPR002734">
    <property type="entry name" value="RibDG_C"/>
</dbReference>
<evidence type="ECO:0000256" key="1">
    <source>
        <dbReference type="ARBA" id="ARBA00005104"/>
    </source>
</evidence>
<comment type="pathway">
    <text evidence="1">Cofactor biosynthesis; riboflavin biosynthesis.</text>
</comment>
<keyword evidence="2" id="KW-0521">NADP</keyword>
<dbReference type="RefSeq" id="WP_145673973.1">
    <property type="nucleotide sequence ID" value="NZ_VIWO01000011.1"/>
</dbReference>
<gene>
    <name evidence="5" type="ORF">FHW36_111118</name>
</gene>
<proteinExistence type="predicted"/>
<dbReference type="OrthoDB" id="9800865at2"/>
<feature type="domain" description="Bacterial bifunctional deaminase-reductase C-terminal" evidence="4">
    <location>
        <begin position="4"/>
        <end position="225"/>
    </location>
</feature>
<dbReference type="GO" id="GO:0008703">
    <property type="term" value="F:5-amino-6-(5-phosphoribosylamino)uracil reductase activity"/>
    <property type="evidence" value="ECO:0007669"/>
    <property type="project" value="InterPro"/>
</dbReference>
<dbReference type="PANTHER" id="PTHR38011">
    <property type="entry name" value="DIHYDROFOLATE REDUCTASE FAMILY PROTEIN (AFU_ORTHOLOGUE AFUA_8G06820)"/>
    <property type="match status" value="1"/>
</dbReference>
<dbReference type="InterPro" id="IPR050765">
    <property type="entry name" value="Riboflavin_Biosynth_HTPR"/>
</dbReference>
<dbReference type="Gene3D" id="3.40.430.10">
    <property type="entry name" value="Dihydrofolate Reductase, subunit A"/>
    <property type="match status" value="1"/>
</dbReference>
<comment type="caution">
    <text evidence="5">The sequence shown here is derived from an EMBL/GenBank/DDBJ whole genome shotgun (WGS) entry which is preliminary data.</text>
</comment>
<evidence type="ECO:0000259" key="4">
    <source>
        <dbReference type="Pfam" id="PF01872"/>
    </source>
</evidence>
<protein>
    <submittedName>
        <fullName evidence="5">Riboflavin biosynthesis pyrimidine reductase</fullName>
    </submittedName>
</protein>
<dbReference type="InterPro" id="IPR024072">
    <property type="entry name" value="DHFR-like_dom_sf"/>
</dbReference>
<keyword evidence="3" id="KW-0560">Oxidoreductase</keyword>
<evidence type="ECO:0000313" key="6">
    <source>
        <dbReference type="Proteomes" id="UP000320811"/>
    </source>
</evidence>
<evidence type="ECO:0000256" key="3">
    <source>
        <dbReference type="ARBA" id="ARBA00023002"/>
    </source>
</evidence>
<evidence type="ECO:0000313" key="5">
    <source>
        <dbReference type="EMBL" id="TWF33927.1"/>
    </source>
</evidence>
<dbReference type="Proteomes" id="UP000320811">
    <property type="component" value="Unassembled WGS sequence"/>
</dbReference>
<dbReference type="SUPFAM" id="SSF53597">
    <property type="entry name" value="Dihydrofolate reductase-like"/>
    <property type="match status" value="1"/>
</dbReference>
<organism evidence="5 6">
    <name type="scientific">Chitinophaga polysaccharea</name>
    <dbReference type="NCBI Taxonomy" id="1293035"/>
    <lineage>
        <taxon>Bacteria</taxon>
        <taxon>Pseudomonadati</taxon>
        <taxon>Bacteroidota</taxon>
        <taxon>Chitinophagia</taxon>
        <taxon>Chitinophagales</taxon>
        <taxon>Chitinophagaceae</taxon>
        <taxon>Chitinophaga</taxon>
    </lineage>
</organism>
<dbReference type="Pfam" id="PF01872">
    <property type="entry name" value="RibD_C"/>
    <property type="match status" value="1"/>
</dbReference>
<dbReference type="GO" id="GO:0009231">
    <property type="term" value="P:riboflavin biosynthetic process"/>
    <property type="evidence" value="ECO:0007669"/>
    <property type="project" value="InterPro"/>
</dbReference>
<name>A0A561P742_9BACT</name>